<keyword evidence="6" id="KW-0863">Zinc-finger</keyword>
<comment type="similarity">
    <text evidence="2">Belongs to the MYST (SAS/MOZ) family.</text>
</comment>
<dbReference type="Pfam" id="PF01853">
    <property type="entry name" value="MOZ_SAS"/>
    <property type="match status" value="1"/>
</dbReference>
<protein>
    <recommendedName>
        <fullName evidence="3">histone acetyltransferase</fullName>
        <ecNumber evidence="3">2.3.1.48</ecNumber>
    </recommendedName>
</protein>
<dbReference type="EC" id="2.3.1.48" evidence="3"/>
<dbReference type="GO" id="GO:0030466">
    <property type="term" value="P:silent mating-type cassette heterochromatin formation"/>
    <property type="evidence" value="ECO:0007669"/>
    <property type="project" value="EnsemblFungi"/>
</dbReference>
<dbReference type="FunFam" id="3.40.630.30:FF:000067">
    <property type="entry name" value="Histone acetyltransferase"/>
    <property type="match status" value="1"/>
</dbReference>
<dbReference type="PANTHER" id="PTHR10615">
    <property type="entry name" value="HISTONE ACETYLTRANSFERASE"/>
    <property type="match status" value="1"/>
</dbReference>
<name>J7RZ71_HUIN7</name>
<dbReference type="SUPFAM" id="SSF55729">
    <property type="entry name" value="Acyl-CoA N-acyltransferases (Nat)"/>
    <property type="match status" value="1"/>
</dbReference>
<evidence type="ECO:0000256" key="2">
    <source>
        <dbReference type="ARBA" id="ARBA00010107"/>
    </source>
</evidence>
<dbReference type="RefSeq" id="XP_022464728.1">
    <property type="nucleotide sequence ID" value="XM_022608209.1"/>
</dbReference>
<dbReference type="PANTHER" id="PTHR10615:SF219">
    <property type="entry name" value="HISTONE ACETYLTRANSFERASE KAT5"/>
    <property type="match status" value="1"/>
</dbReference>
<dbReference type="GeneID" id="34526182"/>
<dbReference type="PROSITE" id="PS51726">
    <property type="entry name" value="MYST_HAT"/>
    <property type="match status" value="1"/>
</dbReference>
<dbReference type="InterPro" id="IPR002717">
    <property type="entry name" value="HAT_MYST-type"/>
</dbReference>
<evidence type="ECO:0000256" key="6">
    <source>
        <dbReference type="ARBA" id="ARBA00022771"/>
    </source>
</evidence>
<dbReference type="GO" id="GO:0000781">
    <property type="term" value="C:chromosome, telomeric region"/>
    <property type="evidence" value="ECO:0007669"/>
    <property type="project" value="GOC"/>
</dbReference>
<evidence type="ECO:0000256" key="12">
    <source>
        <dbReference type="ARBA" id="ARBA00023315"/>
    </source>
</evidence>
<evidence type="ECO:0000259" key="15">
    <source>
        <dbReference type="PROSITE" id="PS51726"/>
    </source>
</evidence>
<keyword evidence="10" id="KW-0804">Transcription</keyword>
<dbReference type="GO" id="GO:0008270">
    <property type="term" value="F:zinc ion binding"/>
    <property type="evidence" value="ECO:0007669"/>
    <property type="project" value="UniProtKB-KW"/>
</dbReference>
<evidence type="ECO:0000256" key="1">
    <source>
        <dbReference type="ARBA" id="ARBA00004123"/>
    </source>
</evidence>
<dbReference type="EMBL" id="HE978318">
    <property type="protein sequence ID" value="CCK70482.1"/>
    <property type="molecule type" value="Genomic_DNA"/>
</dbReference>
<keyword evidence="9" id="KW-0805">Transcription regulation</keyword>
<evidence type="ECO:0000313" key="17">
    <source>
        <dbReference type="Proteomes" id="UP000006310"/>
    </source>
</evidence>
<proteinExistence type="inferred from homology"/>
<dbReference type="GO" id="GO:0033255">
    <property type="term" value="C:SAS acetyltransferase complex"/>
    <property type="evidence" value="ECO:0007669"/>
    <property type="project" value="EnsemblFungi"/>
</dbReference>
<dbReference type="InterPro" id="IPR036388">
    <property type="entry name" value="WH-like_DNA-bd_sf"/>
</dbReference>
<dbReference type="GO" id="GO:0031509">
    <property type="term" value="P:subtelomeric heterochromatin formation"/>
    <property type="evidence" value="ECO:0007669"/>
    <property type="project" value="EnsemblFungi"/>
</dbReference>
<evidence type="ECO:0000256" key="9">
    <source>
        <dbReference type="ARBA" id="ARBA00023015"/>
    </source>
</evidence>
<dbReference type="Gene3D" id="1.10.10.10">
    <property type="entry name" value="Winged helix-like DNA-binding domain superfamily/Winged helix DNA-binding domain"/>
    <property type="match status" value="1"/>
</dbReference>
<dbReference type="GO" id="GO:0035267">
    <property type="term" value="C:NuA4 histone acetyltransferase complex"/>
    <property type="evidence" value="ECO:0007669"/>
    <property type="project" value="TreeGrafter"/>
</dbReference>
<dbReference type="InterPro" id="IPR050603">
    <property type="entry name" value="MYST_HAT"/>
</dbReference>
<dbReference type="OrthoDB" id="787137at2759"/>
<feature type="active site" description="Proton donor/acceptor" evidence="13">
    <location>
        <position position="264"/>
    </location>
</feature>
<evidence type="ECO:0000256" key="4">
    <source>
        <dbReference type="ARBA" id="ARBA00022679"/>
    </source>
</evidence>
<comment type="subcellular location">
    <subcellularLocation>
        <location evidence="1">Nucleus</location>
    </subcellularLocation>
</comment>
<feature type="compositionally biased region" description="Basic and acidic residues" evidence="14">
    <location>
        <begin position="27"/>
        <end position="44"/>
    </location>
</feature>
<keyword evidence="5" id="KW-0479">Metal-binding</keyword>
<evidence type="ECO:0000313" key="16">
    <source>
        <dbReference type="EMBL" id="CCK70482.1"/>
    </source>
</evidence>
<keyword evidence="11" id="KW-0539">Nucleus</keyword>
<dbReference type="GO" id="GO:0046972">
    <property type="term" value="F:histone H4K16 acetyltransferase activity"/>
    <property type="evidence" value="ECO:0007669"/>
    <property type="project" value="TreeGrafter"/>
</dbReference>
<dbReference type="HOGENOM" id="CLU_011815_0_2_1"/>
<evidence type="ECO:0000256" key="8">
    <source>
        <dbReference type="ARBA" id="ARBA00022990"/>
    </source>
</evidence>
<gene>
    <name evidence="16" type="primary">KNAG0E02210</name>
    <name evidence="16" type="ordered locus">KNAG_0E02210</name>
</gene>
<evidence type="ECO:0000256" key="5">
    <source>
        <dbReference type="ARBA" id="ARBA00022723"/>
    </source>
</evidence>
<keyword evidence="4" id="KW-0808">Transferase</keyword>
<evidence type="ECO:0000256" key="13">
    <source>
        <dbReference type="PIRSR" id="PIRSR602717-51"/>
    </source>
</evidence>
<dbReference type="Gene3D" id="3.40.630.30">
    <property type="match status" value="1"/>
</dbReference>
<feature type="region of interest" description="Disordered" evidence="14">
    <location>
        <begin position="1"/>
        <end position="51"/>
    </location>
</feature>
<reference evidence="17" key="2">
    <citation type="submission" date="2012-08" db="EMBL/GenBank/DDBJ databases">
        <title>Genome sequence of Kazachstania naganishii.</title>
        <authorList>
            <person name="Gordon J.L."/>
            <person name="Armisen D."/>
            <person name="Proux-Wera E."/>
            <person name="OhEigeartaigh S.S."/>
            <person name="Byrne K.P."/>
            <person name="Wolfe K.H."/>
        </authorList>
    </citation>
    <scope>NUCLEOTIDE SEQUENCE [LARGE SCALE GENOMIC DNA]</scope>
    <source>
        <strain evidence="17">ATCC MYA-139 / BCRC 22969 / CBS 8797 / CCRC 22969 / KCTC 17520 / NBRC 10181 / NCYC 3082</strain>
    </source>
</reference>
<dbReference type="InterPro" id="IPR016181">
    <property type="entry name" value="Acyl_CoA_acyltransferase"/>
</dbReference>
<keyword evidence="8" id="KW-0007">Acetylation</keyword>
<dbReference type="eggNOG" id="KOG2747">
    <property type="taxonomic scope" value="Eukaryota"/>
</dbReference>
<dbReference type="Gene3D" id="3.30.60.60">
    <property type="entry name" value="N-acetyl transferase-like"/>
    <property type="match status" value="1"/>
</dbReference>
<evidence type="ECO:0000256" key="10">
    <source>
        <dbReference type="ARBA" id="ARBA00023163"/>
    </source>
</evidence>
<dbReference type="OMA" id="LDNKSMY"/>
<dbReference type="AlphaFoldDB" id="J7RZ71"/>
<keyword evidence="7" id="KW-0862">Zinc</keyword>
<dbReference type="KEGG" id="kng:KNAG_0E02210"/>
<accession>J7RZ71</accession>
<evidence type="ECO:0000256" key="14">
    <source>
        <dbReference type="SAM" id="MobiDB-lite"/>
    </source>
</evidence>
<evidence type="ECO:0000256" key="3">
    <source>
        <dbReference type="ARBA" id="ARBA00013184"/>
    </source>
</evidence>
<keyword evidence="12" id="KW-0012">Acyltransferase</keyword>
<evidence type="ECO:0000256" key="11">
    <source>
        <dbReference type="ARBA" id="ARBA00023242"/>
    </source>
</evidence>
<dbReference type="STRING" id="1071383.J7RZ71"/>
<sequence length="360" mass="41531">MGKLSKSAAKFQRQKFGASKNVAKSSKSVEKRVAKDPADDRRDQSQGARAEDDGDTLYGIFKSPNIKNVQFGIDKCFPTWYGSTVYFDRRTMKLGIYHDTPSGVASPAKKKTELDTFWLDTLYVCEYCFKYTAERDPFLGHVKCCTFKHRSPGRIKYKSPEYTIRRVKGFKHQLFCQNLCLFTKLYLDNKSMYFKVEHYDFYILYQTGLHKPMAFFSKELISYSQNNLACILTFPPYQRKRLGSLLIEFSYKLSQADGIVSGPELPLSPFGLVGYLKYWSRVICWHMVNGVFADLDGATLEELSTVTGLRINDLITTLKYLQCVGPDNKIYLSVLRNWLTATENRSFKFQIEDEFLLVND</sequence>
<reference evidence="16 17" key="1">
    <citation type="journal article" date="2011" name="Proc. Natl. Acad. Sci. U.S.A.">
        <title>Evolutionary erosion of yeast sex chromosomes by mating-type switching accidents.</title>
        <authorList>
            <person name="Gordon J.L."/>
            <person name="Armisen D."/>
            <person name="Proux-Wera E."/>
            <person name="Oheigeartaigh S.S."/>
            <person name="Byrne K.P."/>
            <person name="Wolfe K.H."/>
        </authorList>
    </citation>
    <scope>NUCLEOTIDE SEQUENCE [LARGE SCALE GENOMIC DNA]</scope>
    <source>
        <strain evidence="17">ATCC MYA-139 / BCRC 22969 / CBS 8797 / CCRC 22969 / KCTC 17520 / NBRC 10181 / NCYC 3082</strain>
    </source>
</reference>
<evidence type="ECO:0000256" key="7">
    <source>
        <dbReference type="ARBA" id="ARBA00022833"/>
    </source>
</evidence>
<dbReference type="GO" id="GO:0005634">
    <property type="term" value="C:nucleus"/>
    <property type="evidence" value="ECO:0007669"/>
    <property type="project" value="UniProtKB-SubCell"/>
</dbReference>
<dbReference type="Proteomes" id="UP000006310">
    <property type="component" value="Chromosome 5"/>
</dbReference>
<feature type="domain" description="MYST-type HAT" evidence="15">
    <location>
        <begin position="61"/>
        <end position="360"/>
    </location>
</feature>
<dbReference type="GO" id="GO:0006355">
    <property type="term" value="P:regulation of DNA-templated transcription"/>
    <property type="evidence" value="ECO:0007669"/>
    <property type="project" value="InterPro"/>
</dbReference>
<organism evidence="16 17">
    <name type="scientific">Huiozyma naganishii (strain ATCC MYA-139 / BCRC 22969 / CBS 8797 / KCTC 17520 / NBRC 10181 / NCYC 3082 / Yp74L-3)</name>
    <name type="common">Yeast</name>
    <name type="synonym">Kazachstania naganishii</name>
    <dbReference type="NCBI Taxonomy" id="1071383"/>
    <lineage>
        <taxon>Eukaryota</taxon>
        <taxon>Fungi</taxon>
        <taxon>Dikarya</taxon>
        <taxon>Ascomycota</taxon>
        <taxon>Saccharomycotina</taxon>
        <taxon>Saccharomycetes</taxon>
        <taxon>Saccharomycetales</taxon>
        <taxon>Saccharomycetaceae</taxon>
        <taxon>Huiozyma</taxon>
    </lineage>
</organism>
<keyword evidence="17" id="KW-1185">Reference proteome</keyword>